<dbReference type="GO" id="GO:0004081">
    <property type="term" value="F:bis(5'-nucleosyl)-tetraphosphatase (asymmetrical) activity"/>
    <property type="evidence" value="ECO:0007669"/>
    <property type="project" value="TreeGrafter"/>
</dbReference>
<name>A0A1I6JIF6_9SPHN</name>
<keyword evidence="6" id="KW-1185">Reference proteome</keyword>
<evidence type="ECO:0000259" key="4">
    <source>
        <dbReference type="PROSITE" id="PS51462"/>
    </source>
</evidence>
<protein>
    <submittedName>
        <fullName evidence="5">Predicted NTP pyrophosphohydrolase, NUDIX family</fullName>
    </submittedName>
</protein>
<dbReference type="PRINTS" id="PR00502">
    <property type="entry name" value="NUDIXFAMILY"/>
</dbReference>
<accession>A0A1I6JIF6</accession>
<feature type="domain" description="Nudix hydrolase" evidence="4">
    <location>
        <begin position="3"/>
        <end position="152"/>
    </location>
</feature>
<evidence type="ECO:0000313" key="6">
    <source>
        <dbReference type="Proteomes" id="UP000198824"/>
    </source>
</evidence>
<dbReference type="Gene3D" id="3.90.79.10">
    <property type="entry name" value="Nucleoside Triphosphate Pyrophosphohydrolase"/>
    <property type="match status" value="1"/>
</dbReference>
<dbReference type="OrthoDB" id="954553at2"/>
<dbReference type="GO" id="GO:0006167">
    <property type="term" value="P:AMP biosynthetic process"/>
    <property type="evidence" value="ECO:0007669"/>
    <property type="project" value="TreeGrafter"/>
</dbReference>
<organism evidence="5 6">
    <name type="scientific">Sphingomonas jatrophae</name>
    <dbReference type="NCBI Taxonomy" id="1166337"/>
    <lineage>
        <taxon>Bacteria</taxon>
        <taxon>Pseudomonadati</taxon>
        <taxon>Pseudomonadota</taxon>
        <taxon>Alphaproteobacteria</taxon>
        <taxon>Sphingomonadales</taxon>
        <taxon>Sphingomonadaceae</taxon>
        <taxon>Sphingomonas</taxon>
    </lineage>
</organism>
<sequence length="156" mass="16845">MTTPPPSAGILLWRRGTAGLEVLLAHPGGPYWRSRDQGAWQLPKGRIEAGETAEEAALREAHEELGAALSGELVPLGSVRQAGGKQVEAFALEGSFDPQMLAGNRFPLEWPPRSGQIEYFPEVDAVRWFSLAEADAMMLPSQRPFLNRLAALAAAA</sequence>
<gene>
    <name evidence="5" type="ORF">SAMN05192580_0306</name>
</gene>
<dbReference type="EMBL" id="FOZG01000001">
    <property type="protein sequence ID" value="SFR78674.1"/>
    <property type="molecule type" value="Genomic_DNA"/>
</dbReference>
<dbReference type="STRING" id="1166337.SAMN05192580_0306"/>
<dbReference type="InterPro" id="IPR020084">
    <property type="entry name" value="NUDIX_hydrolase_CS"/>
</dbReference>
<dbReference type="RefSeq" id="WP_093309672.1">
    <property type="nucleotide sequence ID" value="NZ_FOZG01000001.1"/>
</dbReference>
<dbReference type="Proteomes" id="UP000198824">
    <property type="component" value="Unassembled WGS sequence"/>
</dbReference>
<proteinExistence type="inferred from homology"/>
<dbReference type="PANTHER" id="PTHR21340">
    <property type="entry name" value="DIADENOSINE 5,5-P1,P4-TETRAPHOSPHATE PYROPHOSPHOHYDROLASE MUTT"/>
    <property type="match status" value="1"/>
</dbReference>
<dbReference type="PROSITE" id="PS00893">
    <property type="entry name" value="NUDIX_BOX"/>
    <property type="match status" value="1"/>
</dbReference>
<dbReference type="InterPro" id="IPR000086">
    <property type="entry name" value="NUDIX_hydrolase_dom"/>
</dbReference>
<comment type="cofactor">
    <cofactor evidence="1">
        <name>Mg(2+)</name>
        <dbReference type="ChEBI" id="CHEBI:18420"/>
    </cofactor>
</comment>
<dbReference type="InterPro" id="IPR051325">
    <property type="entry name" value="Nudix_hydrolase_domain"/>
</dbReference>
<dbReference type="SUPFAM" id="SSF55811">
    <property type="entry name" value="Nudix"/>
    <property type="match status" value="1"/>
</dbReference>
<evidence type="ECO:0000256" key="1">
    <source>
        <dbReference type="ARBA" id="ARBA00001946"/>
    </source>
</evidence>
<dbReference type="GO" id="GO:0006754">
    <property type="term" value="P:ATP biosynthetic process"/>
    <property type="evidence" value="ECO:0007669"/>
    <property type="project" value="TreeGrafter"/>
</dbReference>
<dbReference type="InterPro" id="IPR020476">
    <property type="entry name" value="Nudix_hydrolase"/>
</dbReference>
<dbReference type="PANTHER" id="PTHR21340:SF7">
    <property type="entry name" value="NUDIX HYDROLASE DOMAIN-CONTAINING PROTEIN"/>
    <property type="match status" value="1"/>
</dbReference>
<evidence type="ECO:0000313" key="5">
    <source>
        <dbReference type="EMBL" id="SFR78674.1"/>
    </source>
</evidence>
<evidence type="ECO:0000256" key="2">
    <source>
        <dbReference type="ARBA" id="ARBA00022801"/>
    </source>
</evidence>
<dbReference type="AlphaFoldDB" id="A0A1I6JIF6"/>
<dbReference type="InterPro" id="IPR015797">
    <property type="entry name" value="NUDIX_hydrolase-like_dom_sf"/>
</dbReference>
<keyword evidence="2 3" id="KW-0378">Hydrolase</keyword>
<dbReference type="Pfam" id="PF00293">
    <property type="entry name" value="NUDIX"/>
    <property type="match status" value="1"/>
</dbReference>
<reference evidence="5 6" key="1">
    <citation type="submission" date="2016-10" db="EMBL/GenBank/DDBJ databases">
        <authorList>
            <person name="de Groot N.N."/>
        </authorList>
    </citation>
    <scope>NUCLEOTIDE SEQUENCE [LARGE SCALE GENOMIC DNA]</scope>
    <source>
        <strain evidence="5 6">S5-249</strain>
    </source>
</reference>
<comment type="similarity">
    <text evidence="3">Belongs to the Nudix hydrolase family.</text>
</comment>
<evidence type="ECO:0000256" key="3">
    <source>
        <dbReference type="RuleBase" id="RU003476"/>
    </source>
</evidence>
<dbReference type="PROSITE" id="PS51462">
    <property type="entry name" value="NUDIX"/>
    <property type="match status" value="1"/>
</dbReference>